<sequence length="25" mass="2812">MTPLTSLHQSSANDTSILTDFEQFQ</sequence>
<accession>A0A0E9PUD2</accession>
<name>A0A0E9PUD2_ANGAN</name>
<protein>
    <submittedName>
        <fullName evidence="1">Uncharacterized protein</fullName>
    </submittedName>
</protein>
<reference evidence="1" key="1">
    <citation type="submission" date="2014-11" db="EMBL/GenBank/DDBJ databases">
        <authorList>
            <person name="Amaro Gonzalez C."/>
        </authorList>
    </citation>
    <scope>NUCLEOTIDE SEQUENCE</scope>
</reference>
<dbReference type="AlphaFoldDB" id="A0A0E9PUD2"/>
<reference evidence="1" key="2">
    <citation type="journal article" date="2015" name="Fish Shellfish Immunol.">
        <title>Early steps in the European eel (Anguilla anguilla)-Vibrio vulnificus interaction in the gills: Role of the RtxA13 toxin.</title>
        <authorList>
            <person name="Callol A."/>
            <person name="Pajuelo D."/>
            <person name="Ebbesson L."/>
            <person name="Teles M."/>
            <person name="MacKenzie S."/>
            <person name="Amaro C."/>
        </authorList>
    </citation>
    <scope>NUCLEOTIDE SEQUENCE</scope>
</reference>
<organism evidence="1">
    <name type="scientific">Anguilla anguilla</name>
    <name type="common">European freshwater eel</name>
    <name type="synonym">Muraena anguilla</name>
    <dbReference type="NCBI Taxonomy" id="7936"/>
    <lineage>
        <taxon>Eukaryota</taxon>
        <taxon>Metazoa</taxon>
        <taxon>Chordata</taxon>
        <taxon>Craniata</taxon>
        <taxon>Vertebrata</taxon>
        <taxon>Euteleostomi</taxon>
        <taxon>Actinopterygii</taxon>
        <taxon>Neopterygii</taxon>
        <taxon>Teleostei</taxon>
        <taxon>Anguilliformes</taxon>
        <taxon>Anguillidae</taxon>
        <taxon>Anguilla</taxon>
    </lineage>
</organism>
<proteinExistence type="predicted"/>
<dbReference type="EMBL" id="GBXM01101114">
    <property type="protein sequence ID" value="JAH07463.1"/>
    <property type="molecule type" value="Transcribed_RNA"/>
</dbReference>
<evidence type="ECO:0000313" key="1">
    <source>
        <dbReference type="EMBL" id="JAH07463.1"/>
    </source>
</evidence>